<dbReference type="AlphaFoldDB" id="I3R0Z5"/>
<name>I3R0Z5_HALMT</name>
<evidence type="ECO:0000313" key="5">
    <source>
        <dbReference type="EMBL" id="QCQ74462.1"/>
    </source>
</evidence>
<feature type="transmembrane region" description="Helical" evidence="1">
    <location>
        <begin position="80"/>
        <end position="101"/>
    </location>
</feature>
<evidence type="ECO:0000313" key="7">
    <source>
        <dbReference type="Proteomes" id="UP000011603"/>
    </source>
</evidence>
<evidence type="ECO:0000256" key="1">
    <source>
        <dbReference type="SAM" id="Phobius"/>
    </source>
</evidence>
<reference evidence="4 7" key="3">
    <citation type="journal article" date="2014" name="PLoS Genet.">
        <title>Phylogenetically driven sequencing of extremely halophilic archaea reveals strategies for static and dynamic osmo-response.</title>
        <authorList>
            <person name="Becker E.A."/>
            <person name="Seitzer P.M."/>
            <person name="Tritt A."/>
            <person name="Larsen D."/>
            <person name="Krusor M."/>
            <person name="Yao A.I."/>
            <person name="Wu D."/>
            <person name="Madern D."/>
            <person name="Eisen J.A."/>
            <person name="Darling A.E."/>
            <person name="Facciotti M.T."/>
        </authorList>
    </citation>
    <scope>NUCLEOTIDE SEQUENCE [LARGE SCALE GENOMIC DNA]</scope>
    <source>
        <strain evidence="4">ATCC 33500</strain>
        <strain evidence="7">ATCC 33500 / DSM 1411 / JCM 8866 / NBRC 14739 / NCIMB 2177 / R-4</strain>
    </source>
</reference>
<dbReference type="PaxDb" id="523841-HFX_0164"/>
<keyword evidence="1" id="KW-1133">Transmembrane helix</keyword>
<evidence type="ECO:0000313" key="8">
    <source>
        <dbReference type="Proteomes" id="UP000027075"/>
    </source>
</evidence>
<keyword evidence="1" id="KW-0812">Transmembrane</keyword>
<dbReference type="GeneID" id="40155535"/>
<sequence>MVPVTFVGTFLAVSLLGAGWSWVSARRLEKRDASANPLRQRIHSNWLLAAALFAVVTWLFDADQELLTLVGLPSEWPWSILGWAGVGLGAALVGTVSYLGAFPVAKRVRDSDMGALTAAGKMFRYQAVLVAMILSMVIVYRVDIRYGLSSGALTAVLFATAAYLLSTPLVGLSQTTTEPDADTQRRLDRLQSRVGLSVTRTRLLDGNGYRSDHLVRGPVGRKTLFVTDSLLERYDDDIVAAILAVEAERTGQFTYEAQLLAPTAFGGLVLSGLAPGNNFLMFAAIGVLVLLVGAALNKRLKLRADDAAAEQVGHETLADALEATVEEVDRSRVGSAKSFEPSYESRIERLKQVTGES</sequence>
<dbReference type="Proteomes" id="UP000006469">
    <property type="component" value="Chromosome"/>
</dbReference>
<feature type="transmembrane region" description="Helical" evidence="1">
    <location>
        <begin position="6"/>
        <end position="23"/>
    </location>
</feature>
<protein>
    <submittedName>
        <fullName evidence="2 4">Peptidase</fullName>
    </submittedName>
</protein>
<dbReference type="OrthoDB" id="271602at2157"/>
<dbReference type="EMBL" id="AOLO01000007">
    <property type="protein sequence ID" value="EMA02820.1"/>
    <property type="molecule type" value="Genomic_DNA"/>
</dbReference>
<reference evidence="3 8" key="4">
    <citation type="submission" date="2014-04" db="EMBL/GenBank/DDBJ databases">
        <title>Transcriptional profiles of Haloferax mediterranei on the basis of nitrogen availability.</title>
        <authorList>
            <person name="Bautista V."/>
        </authorList>
    </citation>
    <scope>NUCLEOTIDE SEQUENCE [LARGE SCALE GENOMIC DNA]</scope>
    <source>
        <strain evidence="3">ATCC 33500</strain>
        <strain evidence="8">ATCC 33500 / DSM 1411 / JCM 8866 / NBRC 14739 / NCIMB 2177 / R-4</strain>
    </source>
</reference>
<proteinExistence type="predicted"/>
<reference evidence="2" key="1">
    <citation type="journal article" date="2012" name="Appl. Environ. Microbiol.">
        <title>Identification of the haloarchaeal phasin (PhaP) that functions in polyhydroxyalkanoate accumulation and granule formation in Haloferax mediterranei.</title>
        <authorList>
            <person name="Cai S."/>
            <person name="Cai L."/>
            <person name="Liu H."/>
            <person name="Liu X."/>
            <person name="Han J."/>
            <person name="Zhou J."/>
            <person name="Xiang H."/>
        </authorList>
    </citation>
    <scope>NUCLEOTIDE SEQUENCE</scope>
    <source>
        <strain evidence="2">CGMCC 1.2087</strain>
    </source>
</reference>
<feature type="transmembrane region" description="Helical" evidence="1">
    <location>
        <begin position="279"/>
        <end position="296"/>
    </location>
</feature>
<dbReference type="EMBL" id="CP039139">
    <property type="protein sequence ID" value="QCQ74462.1"/>
    <property type="molecule type" value="Genomic_DNA"/>
</dbReference>
<evidence type="ECO:0000313" key="4">
    <source>
        <dbReference type="EMBL" id="EMA02820.1"/>
    </source>
</evidence>
<reference evidence="2 6" key="2">
    <citation type="journal article" date="2012" name="J. Bacteriol.">
        <title>Complete genome sequence of the metabolically versatile halophilic archaeon Haloferax mediterranei, a poly(3-hydroxybutyrate-co-3-hydroxyvalerate) producer.</title>
        <authorList>
            <person name="Han J."/>
            <person name="Zhang F."/>
            <person name="Hou J."/>
            <person name="Liu X."/>
            <person name="Li M."/>
            <person name="Liu H."/>
            <person name="Cai L."/>
            <person name="Zhang B."/>
            <person name="Chen Y."/>
            <person name="Zhou J."/>
            <person name="Hu S."/>
            <person name="Xiang H."/>
        </authorList>
    </citation>
    <scope>NUCLEOTIDE SEQUENCE [LARGE SCALE GENOMIC DNA]</scope>
    <source>
        <strain evidence="6">ATCC 33500 / DSM 1411 / JCM 8866 / NBRC 14739 / NCIMB 2177 / R-4</strain>
        <strain evidence="2">CGMCC 1.2087</strain>
    </source>
</reference>
<reference evidence="5 9" key="6">
    <citation type="submission" date="2019-04" db="EMBL/GenBank/DDBJ databases">
        <title>Methylomes of two halophilic Archaea, Haloarcula marismortui and Haloferax mediterranei.</title>
        <authorList>
            <person name="DasSarma S."/>
            <person name="DasSarma P."/>
            <person name="DasSarma S."/>
            <person name="Fomenkov A."/>
            <person name="Vincze T."/>
            <person name="Anton B.P."/>
            <person name="Roberts R.J."/>
        </authorList>
    </citation>
    <scope>NUCLEOTIDE SEQUENCE [LARGE SCALE GENOMIC DNA]</scope>
    <source>
        <strain evidence="5">ATCC 33500</strain>
        <strain evidence="9">ATCC 33500 / DSM 1411 / JCM 8866 / NBRC 14739 / NCIMB 2177 / R-4</strain>
    </source>
</reference>
<keyword evidence="1" id="KW-0472">Membrane</keyword>
<evidence type="ECO:0000313" key="9">
    <source>
        <dbReference type="Proteomes" id="UP000299011"/>
    </source>
</evidence>
<feature type="transmembrane region" description="Helical" evidence="1">
    <location>
        <begin position="44"/>
        <end position="60"/>
    </location>
</feature>
<dbReference type="STRING" id="523841.HFX_0164"/>
<dbReference type="RefSeq" id="WP_004058498.1">
    <property type="nucleotide sequence ID" value="NC_017941.2"/>
</dbReference>
<dbReference type="EMBL" id="CP001868">
    <property type="protein sequence ID" value="AFK17905.1"/>
    <property type="molecule type" value="Genomic_DNA"/>
</dbReference>
<feature type="transmembrane region" description="Helical" evidence="1">
    <location>
        <begin position="146"/>
        <end position="165"/>
    </location>
</feature>
<dbReference type="Proteomes" id="UP000027075">
    <property type="component" value="Chromosome"/>
</dbReference>
<dbReference type="PATRIC" id="fig|523841.21.peg.1944"/>
<dbReference type="Proteomes" id="UP000011603">
    <property type="component" value="Unassembled WGS sequence"/>
</dbReference>
<dbReference type="EMBL" id="CP007551">
    <property type="protein sequence ID" value="AHZ22671.1"/>
    <property type="molecule type" value="Genomic_DNA"/>
</dbReference>
<evidence type="ECO:0000313" key="6">
    <source>
        <dbReference type="Proteomes" id="UP000006469"/>
    </source>
</evidence>
<evidence type="ECO:0000313" key="2">
    <source>
        <dbReference type="EMBL" id="AFK17905.1"/>
    </source>
</evidence>
<reference evidence="2" key="5">
    <citation type="submission" date="2014-05" db="EMBL/GenBank/DDBJ databases">
        <authorList>
            <person name="Wang L."/>
            <person name="Yang H."/>
            <person name="Xiang H."/>
        </authorList>
    </citation>
    <scope>NUCLEOTIDE SEQUENCE</scope>
    <source>
        <strain evidence="2">CGMCC 1.2087</strain>
    </source>
</reference>
<dbReference type="Proteomes" id="UP000299011">
    <property type="component" value="Chromosome"/>
</dbReference>
<keyword evidence="7" id="KW-1185">Reference proteome</keyword>
<organism evidence="2 6">
    <name type="scientific">Haloferax mediterranei (strain ATCC 33500 / DSM 1411 / JCM 8866 / NBRC 14739 / NCIMB 2177 / R-4)</name>
    <name type="common">Halobacterium mediterranei</name>
    <dbReference type="NCBI Taxonomy" id="523841"/>
    <lineage>
        <taxon>Archaea</taxon>
        <taxon>Methanobacteriati</taxon>
        <taxon>Methanobacteriota</taxon>
        <taxon>Stenosarchaea group</taxon>
        <taxon>Halobacteria</taxon>
        <taxon>Halobacteriales</taxon>
        <taxon>Haloferacaceae</taxon>
        <taxon>Haloferax</taxon>
    </lineage>
</organism>
<dbReference type="KEGG" id="hme:HFX_0164"/>
<feature type="transmembrane region" description="Helical" evidence="1">
    <location>
        <begin position="122"/>
        <end position="140"/>
    </location>
</feature>
<feature type="transmembrane region" description="Helical" evidence="1">
    <location>
        <begin position="253"/>
        <end position="273"/>
    </location>
</feature>
<dbReference type="eggNOG" id="arCOG01334">
    <property type="taxonomic scope" value="Archaea"/>
</dbReference>
<evidence type="ECO:0000313" key="3">
    <source>
        <dbReference type="EMBL" id="AHZ22671.1"/>
    </source>
</evidence>
<dbReference type="HOGENOM" id="CLU_755676_0_0_2"/>
<accession>I3R0Z5</accession>
<gene>
    <name evidence="2" type="ordered locus">HFX_0164</name>
    <name evidence="3" type="ORF">BM92_08445</name>
    <name evidence="4" type="ORF">C439_09565</name>
    <name evidence="5" type="ORF">E6P09_03920</name>
</gene>